<dbReference type="OrthoDB" id="9984940at2759"/>
<organism evidence="3 4">
    <name type="scientific">Callipepla squamata</name>
    <name type="common">Scaled quail</name>
    <dbReference type="NCBI Taxonomy" id="9009"/>
    <lineage>
        <taxon>Eukaryota</taxon>
        <taxon>Metazoa</taxon>
        <taxon>Chordata</taxon>
        <taxon>Craniata</taxon>
        <taxon>Vertebrata</taxon>
        <taxon>Euteleostomi</taxon>
        <taxon>Archelosauria</taxon>
        <taxon>Archosauria</taxon>
        <taxon>Dinosauria</taxon>
        <taxon>Saurischia</taxon>
        <taxon>Theropoda</taxon>
        <taxon>Coelurosauria</taxon>
        <taxon>Aves</taxon>
        <taxon>Neognathae</taxon>
        <taxon>Galloanserae</taxon>
        <taxon>Galliformes</taxon>
        <taxon>Odontophoridae</taxon>
        <taxon>Callipepla</taxon>
    </lineage>
</organism>
<dbReference type="Pfam" id="PF00646">
    <property type="entry name" value="F-box"/>
    <property type="match status" value="1"/>
</dbReference>
<reference evidence="3 4" key="1">
    <citation type="submission" date="2016-07" db="EMBL/GenBank/DDBJ databases">
        <title>Disparate Historic Effective Population Sizes Predicted by Modern Levels of Genome Diversity for the Scaled Quail (Callipepla squamata) and the Northern Bobwhite (Colinus virginianus): Inferences from First and Second Generation Draft Genome Assemblies for Sympatric New World Quail.</title>
        <authorList>
            <person name="Oldeschulte D.L."/>
            <person name="Halley Y.A."/>
            <person name="Bhattarai E.K."/>
            <person name="Brashear W.A."/>
            <person name="Hill J."/>
            <person name="Metz R.P."/>
            <person name="Johnson C.D."/>
            <person name="Rollins D."/>
            <person name="Peterson M.J."/>
            <person name="Bickhart D.M."/>
            <person name="Decker J.E."/>
            <person name="Seabury C.M."/>
        </authorList>
    </citation>
    <scope>NUCLEOTIDE SEQUENCE [LARGE SCALE GENOMIC DNA]</scope>
    <source>
        <strain evidence="3 4">Texas</strain>
        <tissue evidence="3">Leg muscle</tissue>
    </source>
</reference>
<dbReference type="STRING" id="9009.A0A226NGF8"/>
<dbReference type="EMBL" id="MCFN01000060">
    <property type="protein sequence ID" value="OXB66572.1"/>
    <property type="molecule type" value="Genomic_DNA"/>
</dbReference>
<dbReference type="InterPro" id="IPR001810">
    <property type="entry name" value="F-box_dom"/>
</dbReference>
<gene>
    <name evidence="3" type="ORF">ASZ78_010851</name>
</gene>
<dbReference type="InterPro" id="IPR047147">
    <property type="entry name" value="FBX5_43"/>
</dbReference>
<dbReference type="CDD" id="cd22170">
    <property type="entry name" value="F-box_FBXO5"/>
    <property type="match status" value="1"/>
</dbReference>
<name>A0A226NGF8_CALSU</name>
<evidence type="ECO:0000313" key="3">
    <source>
        <dbReference type="EMBL" id="OXB66572.1"/>
    </source>
</evidence>
<feature type="region of interest" description="Disordered" evidence="1">
    <location>
        <begin position="16"/>
        <end position="41"/>
    </location>
</feature>
<keyword evidence="4" id="KW-1185">Reference proteome</keyword>
<protein>
    <recommendedName>
        <fullName evidence="2">F-box domain-containing protein</fullName>
    </recommendedName>
</protein>
<comment type="caution">
    <text evidence="3">The sequence shown here is derived from an EMBL/GenBank/DDBJ whole genome shotgun (WGS) entry which is preliminary data.</text>
</comment>
<evidence type="ECO:0000313" key="4">
    <source>
        <dbReference type="Proteomes" id="UP000198323"/>
    </source>
</evidence>
<dbReference type="PANTHER" id="PTHR15493">
    <property type="entry name" value="F-BOX ONLY PROTEIN 5 AND 43"/>
    <property type="match status" value="1"/>
</dbReference>
<dbReference type="Gene3D" id="1.20.1280.50">
    <property type="match status" value="1"/>
</dbReference>
<dbReference type="GO" id="GO:0045835">
    <property type="term" value="P:negative regulation of meiotic nuclear division"/>
    <property type="evidence" value="ECO:0007669"/>
    <property type="project" value="InterPro"/>
</dbReference>
<dbReference type="PANTHER" id="PTHR15493:SF8">
    <property type="entry name" value="F-BOX ONLY PROTEIN 5"/>
    <property type="match status" value="1"/>
</dbReference>
<sequence>MGGGIRRCPATTILRGKPPVWGKRGSLPPAGRDPIADSVGCGPGPRAPVLVVGEGNTNRIMKSNLNRSFKMKCGFDRAALRGGLTPFKSVVEKTKLEEPCPSNFGEKLCKCCTEQHQKILSEPYHAVPRSLDPEDEGRPVHNKENKYVTQRFDEGVYEMEALENSKLNEDSGYSSMLSTHFNDATEQEDSLPLAGNLCSTPEHCLQKNEIQEQLSKKSLLPVCYYEEMICSTLKKSGKRNLKSWTGLDRIVYRENFELRNLIGKKMGLDKIDILAELFQKNLKHILASILRHLGEMDLINFAQVSTTWKKILQEDKWGFQLYVRALKKLSSGTKMSEHAATREYVLYRTPLASVQKATPSNSLSRKGIRSKASQNLSRLTEFFEVWRRRIGVTERRLGLSEINETEVNEEQLHFDGPEVYMFAVGP</sequence>
<accession>A0A226NGF8</accession>
<dbReference type="GO" id="GO:0007088">
    <property type="term" value="P:regulation of mitotic nuclear division"/>
    <property type="evidence" value="ECO:0007669"/>
    <property type="project" value="InterPro"/>
</dbReference>
<evidence type="ECO:0000256" key="1">
    <source>
        <dbReference type="SAM" id="MobiDB-lite"/>
    </source>
</evidence>
<dbReference type="AlphaFoldDB" id="A0A226NGF8"/>
<dbReference type="GO" id="GO:0005634">
    <property type="term" value="C:nucleus"/>
    <property type="evidence" value="ECO:0007669"/>
    <property type="project" value="TreeGrafter"/>
</dbReference>
<proteinExistence type="predicted"/>
<dbReference type="Proteomes" id="UP000198323">
    <property type="component" value="Unassembled WGS sequence"/>
</dbReference>
<feature type="domain" description="F-box" evidence="2">
    <location>
        <begin position="284"/>
        <end position="314"/>
    </location>
</feature>
<evidence type="ECO:0000259" key="2">
    <source>
        <dbReference type="Pfam" id="PF00646"/>
    </source>
</evidence>